<keyword evidence="3 5" id="KW-0863">Zinc-finger</keyword>
<feature type="region of interest" description="Disordered" evidence="6">
    <location>
        <begin position="273"/>
        <end position="299"/>
    </location>
</feature>
<feature type="domain" description="C2H2-type" evidence="7">
    <location>
        <begin position="1042"/>
        <end position="1070"/>
    </location>
</feature>
<organism evidence="8 9">
    <name type="scientific">Xylocopa violacea</name>
    <name type="common">Violet carpenter bee</name>
    <name type="synonym">Apis violacea</name>
    <dbReference type="NCBI Taxonomy" id="135666"/>
    <lineage>
        <taxon>Eukaryota</taxon>
        <taxon>Metazoa</taxon>
        <taxon>Ecdysozoa</taxon>
        <taxon>Arthropoda</taxon>
        <taxon>Hexapoda</taxon>
        <taxon>Insecta</taxon>
        <taxon>Pterygota</taxon>
        <taxon>Neoptera</taxon>
        <taxon>Endopterygota</taxon>
        <taxon>Hymenoptera</taxon>
        <taxon>Apocrita</taxon>
        <taxon>Aculeata</taxon>
        <taxon>Apoidea</taxon>
        <taxon>Anthophila</taxon>
        <taxon>Apidae</taxon>
        <taxon>Xylocopa</taxon>
        <taxon>Xylocopa</taxon>
    </lineage>
</organism>
<dbReference type="InterPro" id="IPR036236">
    <property type="entry name" value="Znf_C2H2_sf"/>
</dbReference>
<dbReference type="PANTHER" id="PTHR24379">
    <property type="entry name" value="KRAB AND ZINC FINGER DOMAIN-CONTAINING"/>
    <property type="match status" value="1"/>
</dbReference>
<keyword evidence="9" id="KW-1185">Reference proteome</keyword>
<feature type="domain" description="C2H2-type" evidence="7">
    <location>
        <begin position="1120"/>
        <end position="1143"/>
    </location>
</feature>
<dbReference type="Proteomes" id="UP001642520">
    <property type="component" value="Unassembled WGS sequence"/>
</dbReference>
<evidence type="ECO:0000259" key="7">
    <source>
        <dbReference type="PROSITE" id="PS50157"/>
    </source>
</evidence>
<evidence type="ECO:0000256" key="2">
    <source>
        <dbReference type="ARBA" id="ARBA00022737"/>
    </source>
</evidence>
<reference evidence="8 9" key="1">
    <citation type="submission" date="2024-08" db="EMBL/GenBank/DDBJ databases">
        <authorList>
            <person name="Will J Nash"/>
            <person name="Angela Man"/>
            <person name="Seanna McTaggart"/>
            <person name="Kendall Baker"/>
            <person name="Tom Barker"/>
            <person name="Leah Catchpole"/>
            <person name="Alex Durrant"/>
            <person name="Karim Gharbi"/>
            <person name="Naomi Irish"/>
            <person name="Gemy Kaithakottil"/>
            <person name="Debby Ku"/>
            <person name="Aaliyah Providence"/>
            <person name="Felix Shaw"/>
            <person name="David Swarbreck"/>
            <person name="Chris Watkins"/>
            <person name="Ann M. McCartney"/>
            <person name="Giulio Formenti"/>
            <person name="Alice Mouton"/>
            <person name="Noel Vella"/>
            <person name="Bjorn M von Reumont"/>
            <person name="Adriana Vella"/>
            <person name="Wilfried Haerty"/>
        </authorList>
    </citation>
    <scope>NUCLEOTIDE SEQUENCE [LARGE SCALE GENOMIC DNA]</scope>
</reference>
<sequence length="1531" mass="173252">MARVLKYVRLIEPVYEREKLDENLSPSKCGVQVKKEPLVSEINVETFSASARDQGNKNSKQKSAQKMKTVRKTCPICMAVLKHKFALESHLKKFNEQYACKKCNAIFAELYSCKKHSEICGTDKISHSSKFHCNFCNRSYKDKSYLQRHLFHVHGNAINSGGTELKSTSLETLEKPNNSNSTLTNNLGTSNSPSFLTRRSSLNSVPLVVLNDLSNSVSLNNSPTLSVKMLNDSYSTPSKTKDLYQPPAKKFKQTTLTDFVAWHKSKPKKECVTPTKEEDVSVSPSSNVRHKLTEETTDPSAPIDRTVAARSSTKPPFVHIHVSPKTMLSLFNEEMQAQLDYRCLAYNLRPTRSISSISHHSESWTSSESPISSRTCQNIRYTRKRNRFSRLFNSSQRTQLSDAELKVKFKCKECVILLNRCDEDVKRAKSKSNEPENTVEQVNSKGSIEKSENLGEMNSVASSPCLKTIIVPLVKFVHLEKSAESEMIASQEQIDGEGNVEQTKVFRCHFCRKSSSSIKNLHEHVKQSHKIYISTICNARYSSMKRLVNHYLSQHIVFKRKKCCVCYEKFRTTVLLKRHLMLHCAKIIPSKNDTLPVDAEMNCITAKKPHKCKGCSKRFWLNSCLLQHQKMCSRMNAHINEESTVPTKNLLRSPSLKGKKCISSALTAEVTSSNSDSNVGDLQQPPSLPTQRSPNKHPVQTSESEAIPAKEADTEILDSSCASSTLIVNNRRLINRVMCVKGYQVNDTNKMKFPCTICGKRFHTFQNLCIHENTFCKPVTSICSICGTAFTTKRLLQLHMLATHTPRSTERYKLFCRFCNQGFNKNSNLQVHERHFHIRHIPKTYLNPEAFRNLNNPTCGTCNLMFQSYEHFIEHNMYYYKDQVFGCPICDKSFRGMYMLHHHNKLVHYPEKIRKSYVHVCNLCNVGFNYESHLHAHKCHVHADDPSSMLNDLSTLQDHTYALMTKNIAMIEELVKSPVKTYSCRVCDLNFTNPQDLATHKNEYTQGGDLLCDKCDRRCYTSSVLAQHYSLNHTGSDIGNAFKCRYCGEVLTTAMSMRCHEKHFHENTSGSNIDSSDSVDNVKLEQDDANSNTCLTCGTSFDDKETLKEHLLEYSDIGEHSCVMCQRRFTESHLLERHKMKHSMFVLSSHRCPICNEGFADSTSINMHVLHLHRFETSPNSSSNVVNVTDFREAVKNVRSPPTSSFANSVLKKKMVKCTDCKIEFSNRKNLLKHTSRFKNTGEYKCTICDRRFSWLTMLAQHERKHSEGDNRLLKHECPHCMEKFRSSVSLYSHIIHAHDKDILAVRPSSDVNGSEINDVQGGDTSNKSAATMGASITTIDANEMSKLEAVKGDLNNAEKYFSYTCHICDMRCSTLSEFQTHSKAIHKRDLKASEPNSVQSDVVTHSAVSSTAVNVEGNLEKDDGQPPVTQATDQVSSSNQIEIENTDNSSNSVGDDAIQVVWDKKSKAVECVTIDDEEDLDVQIIVDDGSLSNKQEDVTLLEDIIVLNNVGKLRVKSFAKMVDGCEIINA</sequence>
<feature type="region of interest" description="Disordered" evidence="6">
    <location>
        <begin position="672"/>
        <end position="709"/>
    </location>
</feature>
<dbReference type="PROSITE" id="PS50157">
    <property type="entry name" value="ZINC_FINGER_C2H2_2"/>
    <property type="match status" value="12"/>
</dbReference>
<feature type="domain" description="C2H2-type" evidence="7">
    <location>
        <begin position="919"/>
        <end position="947"/>
    </location>
</feature>
<dbReference type="SMART" id="SM00355">
    <property type="entry name" value="ZnF_C2H2"/>
    <property type="match status" value="22"/>
</dbReference>
<protein>
    <recommendedName>
        <fullName evidence="7">C2H2-type domain-containing protein</fullName>
    </recommendedName>
</protein>
<keyword evidence="4" id="KW-0862">Zinc</keyword>
<dbReference type="EMBL" id="CAXAJV020001281">
    <property type="protein sequence ID" value="CAL7933581.1"/>
    <property type="molecule type" value="Genomic_DNA"/>
</dbReference>
<name>A0ABP1MXY7_XYLVO</name>
<keyword evidence="2" id="KW-0677">Repeat</keyword>
<feature type="domain" description="C2H2-type" evidence="7">
    <location>
        <begin position="610"/>
        <end position="643"/>
    </location>
</feature>
<feature type="compositionally biased region" description="Polar residues" evidence="6">
    <location>
        <begin position="1428"/>
        <end position="1454"/>
    </location>
</feature>
<dbReference type="InterPro" id="IPR013087">
    <property type="entry name" value="Znf_C2H2_type"/>
</dbReference>
<feature type="region of interest" description="Disordered" evidence="6">
    <location>
        <begin position="1418"/>
        <end position="1455"/>
    </location>
</feature>
<dbReference type="PANTHER" id="PTHR24379:SF121">
    <property type="entry name" value="C2H2-TYPE DOMAIN-CONTAINING PROTEIN"/>
    <property type="match status" value="1"/>
</dbReference>
<feature type="domain" description="C2H2-type" evidence="7">
    <location>
        <begin position="781"/>
        <end position="809"/>
    </location>
</feature>
<keyword evidence="1" id="KW-0479">Metal-binding</keyword>
<feature type="domain" description="C2H2-type" evidence="7">
    <location>
        <begin position="1216"/>
        <end position="1245"/>
    </location>
</feature>
<evidence type="ECO:0000256" key="5">
    <source>
        <dbReference type="PROSITE-ProRule" id="PRU00042"/>
    </source>
</evidence>
<evidence type="ECO:0000256" key="4">
    <source>
        <dbReference type="ARBA" id="ARBA00022833"/>
    </source>
</evidence>
<feature type="domain" description="C2H2-type" evidence="7">
    <location>
        <begin position="1010"/>
        <end position="1038"/>
    </location>
</feature>
<dbReference type="SUPFAM" id="SSF57667">
    <property type="entry name" value="beta-beta-alpha zinc fingers"/>
    <property type="match status" value="5"/>
</dbReference>
<accession>A0ABP1MXY7</accession>
<evidence type="ECO:0000256" key="6">
    <source>
        <dbReference type="SAM" id="MobiDB-lite"/>
    </source>
</evidence>
<feature type="domain" description="C2H2-type" evidence="7">
    <location>
        <begin position="814"/>
        <end position="842"/>
    </location>
</feature>
<feature type="domain" description="C2H2-type" evidence="7">
    <location>
        <begin position="885"/>
        <end position="913"/>
    </location>
</feature>
<dbReference type="PROSITE" id="PS00028">
    <property type="entry name" value="ZINC_FINGER_C2H2_1"/>
    <property type="match status" value="13"/>
</dbReference>
<dbReference type="Gene3D" id="3.30.160.60">
    <property type="entry name" value="Classic Zinc Finger"/>
    <property type="match status" value="9"/>
</dbReference>
<evidence type="ECO:0000256" key="1">
    <source>
        <dbReference type="ARBA" id="ARBA00022723"/>
    </source>
</evidence>
<gene>
    <name evidence="8" type="ORF">XYLVIOL_LOCUS530</name>
</gene>
<feature type="compositionally biased region" description="Polar residues" evidence="6">
    <location>
        <begin position="672"/>
        <end position="704"/>
    </location>
</feature>
<feature type="domain" description="C2H2-type" evidence="7">
    <location>
        <begin position="1244"/>
        <end position="1271"/>
    </location>
</feature>
<feature type="domain" description="C2H2-type" evidence="7">
    <location>
        <begin position="131"/>
        <end position="154"/>
    </location>
</feature>
<evidence type="ECO:0000313" key="9">
    <source>
        <dbReference type="Proteomes" id="UP001642520"/>
    </source>
</evidence>
<evidence type="ECO:0000313" key="8">
    <source>
        <dbReference type="EMBL" id="CAL7933581.1"/>
    </source>
</evidence>
<comment type="caution">
    <text evidence="8">The sequence shown here is derived from an EMBL/GenBank/DDBJ whole genome shotgun (WGS) entry which is preliminary data.</text>
</comment>
<evidence type="ECO:0000256" key="3">
    <source>
        <dbReference type="ARBA" id="ARBA00022771"/>
    </source>
</evidence>
<proteinExistence type="predicted"/>
<feature type="domain" description="C2H2-type" evidence="7">
    <location>
        <begin position="1150"/>
        <end position="1178"/>
    </location>
</feature>
<dbReference type="Pfam" id="PF00096">
    <property type="entry name" value="zf-C2H2"/>
    <property type="match status" value="1"/>
</dbReference>